<evidence type="ECO:0000313" key="1">
    <source>
        <dbReference type="EMBL" id="NQE33567.1"/>
    </source>
</evidence>
<name>A0ABX2CT57_9CYAN</name>
<dbReference type="EMBL" id="SRRZ01000016">
    <property type="protein sequence ID" value="NQE33567.1"/>
    <property type="molecule type" value="Genomic_DNA"/>
</dbReference>
<dbReference type="RefSeq" id="WP_172186241.1">
    <property type="nucleotide sequence ID" value="NZ_CAWPPK010000068.1"/>
</dbReference>
<accession>A0ABX2CT57</accession>
<comment type="caution">
    <text evidence="1">The sequence shown here is derived from an EMBL/GenBank/DDBJ whole genome shotgun (WGS) entry which is preliminary data.</text>
</comment>
<gene>
    <name evidence="1" type="ORF">E5S67_01286</name>
</gene>
<sequence length="59" mass="6538">MRQGFQPLADYRNMANLGLLDSCRNMANLGLLDYCRNMANLGLCESRTVSARQLADGLT</sequence>
<protein>
    <submittedName>
        <fullName evidence="1">Uncharacterized protein</fullName>
    </submittedName>
</protein>
<reference evidence="1 2" key="1">
    <citation type="journal article" date="2020" name="Sci. Rep.">
        <title>A novel cyanobacterial geosmin producer, revising GeoA distribution and dispersion patterns in Bacteria.</title>
        <authorList>
            <person name="Churro C."/>
            <person name="Semedo-Aguiar A.P."/>
            <person name="Silva A.D."/>
            <person name="Pereira-Leal J.B."/>
            <person name="Leite R.B."/>
        </authorList>
    </citation>
    <scope>NUCLEOTIDE SEQUENCE [LARGE SCALE GENOMIC DNA]</scope>
    <source>
        <strain evidence="1 2">IPMA8</strain>
    </source>
</reference>
<keyword evidence="2" id="KW-1185">Reference proteome</keyword>
<proteinExistence type="predicted"/>
<dbReference type="Proteomes" id="UP000702425">
    <property type="component" value="Unassembled WGS sequence"/>
</dbReference>
<organism evidence="1 2">
    <name type="scientific">Microcoleus asticus IPMA8</name>
    <dbReference type="NCBI Taxonomy" id="2563858"/>
    <lineage>
        <taxon>Bacteria</taxon>
        <taxon>Bacillati</taxon>
        <taxon>Cyanobacteriota</taxon>
        <taxon>Cyanophyceae</taxon>
        <taxon>Oscillatoriophycideae</taxon>
        <taxon>Oscillatoriales</taxon>
        <taxon>Microcoleaceae</taxon>
        <taxon>Microcoleus</taxon>
        <taxon>Microcoleus asticus</taxon>
    </lineage>
</organism>
<evidence type="ECO:0000313" key="2">
    <source>
        <dbReference type="Proteomes" id="UP000702425"/>
    </source>
</evidence>